<name>A0ABU8ZR03_9MOLU</name>
<dbReference type="Proteomes" id="UP001383392">
    <property type="component" value="Unassembled WGS sequence"/>
</dbReference>
<sequence length="41" mass="4950">MQFKSIQIYYFLKIGFIPSSECLDVFVKRIIYNQELKDFAI</sequence>
<organism evidence="1 2">
    <name type="scientific">Candidatus Phytoplasma citri</name>
    <dbReference type="NCBI Taxonomy" id="180978"/>
    <lineage>
        <taxon>Bacteria</taxon>
        <taxon>Bacillati</taxon>
        <taxon>Mycoplasmatota</taxon>
        <taxon>Mollicutes</taxon>
        <taxon>Acholeplasmatales</taxon>
        <taxon>Acholeplasmataceae</taxon>
        <taxon>Candidatus Phytoplasma</taxon>
        <taxon>16SrII (Peanut WB group)</taxon>
    </lineage>
</organism>
<dbReference type="EMBL" id="JAOSJG010000008">
    <property type="protein sequence ID" value="MEK0309108.1"/>
    <property type="molecule type" value="Genomic_DNA"/>
</dbReference>
<protein>
    <submittedName>
        <fullName evidence="1">Uncharacterized protein</fullName>
    </submittedName>
</protein>
<reference evidence="1 2" key="1">
    <citation type="journal article" date="2023" name="Int. J. Syst. Evol. Microbiol.">
        <title>The observation of taxonomic boundaries for the 16SrII and 16SrXXV phytoplasmas using genome-based delimitation.</title>
        <authorList>
            <person name="Rodrigues Jardim B."/>
            <person name="Tran-Nguyen L.T.T."/>
            <person name="Gambley C."/>
            <person name="Al-Sadi A.M."/>
            <person name="Al-Subhi A.M."/>
            <person name="Foissac X."/>
            <person name="Salar P."/>
            <person name="Cai H."/>
            <person name="Yang J.Y."/>
            <person name="Davis R."/>
            <person name="Jones L."/>
            <person name="Rodoni B."/>
            <person name="Constable F.E."/>
        </authorList>
    </citation>
    <scope>NUCLEOTIDE SEQUENCE [LARGE SCALE GENOMIC DNA]</scope>
    <source>
        <strain evidence="1">BAWM-OMN-P75</strain>
    </source>
</reference>
<comment type="caution">
    <text evidence="1">The sequence shown here is derived from an EMBL/GenBank/DDBJ whole genome shotgun (WGS) entry which is preliminary data.</text>
</comment>
<accession>A0ABU8ZR03</accession>
<evidence type="ECO:0000313" key="1">
    <source>
        <dbReference type="EMBL" id="MEK0309108.1"/>
    </source>
</evidence>
<gene>
    <name evidence="1" type="ORF">OC712_01235</name>
</gene>
<keyword evidence="2" id="KW-1185">Reference proteome</keyword>
<proteinExistence type="predicted"/>
<evidence type="ECO:0000313" key="2">
    <source>
        <dbReference type="Proteomes" id="UP001383392"/>
    </source>
</evidence>
<dbReference type="RefSeq" id="WP_340482458.1">
    <property type="nucleotide sequence ID" value="NZ_JAOSJG010000008.1"/>
</dbReference>